<protein>
    <submittedName>
        <fullName evidence="2">Uncharacterized protein</fullName>
    </submittedName>
</protein>
<sequence>MQLDWGRRRSVWKWSEMDPSVINATGVQRDQGREQDSETAKERRGHVEGEVLGKQESSKIRGDRAKGVEERDSLMGEEQEQEVKEDVEEEAEGGETGQRGVPVA</sequence>
<dbReference type="EMBL" id="BFAA01000294">
    <property type="protein sequence ID" value="GCB70629.1"/>
    <property type="molecule type" value="Genomic_DNA"/>
</dbReference>
<evidence type="ECO:0000313" key="2">
    <source>
        <dbReference type="EMBL" id="GCB70629.1"/>
    </source>
</evidence>
<name>A0A401PC00_SCYTO</name>
<feature type="compositionally biased region" description="Acidic residues" evidence="1">
    <location>
        <begin position="75"/>
        <end position="93"/>
    </location>
</feature>
<keyword evidence="3" id="KW-1185">Reference proteome</keyword>
<reference evidence="2 3" key="1">
    <citation type="journal article" date="2018" name="Nat. Ecol. Evol.">
        <title>Shark genomes provide insights into elasmobranch evolution and the origin of vertebrates.</title>
        <authorList>
            <person name="Hara Y"/>
            <person name="Yamaguchi K"/>
            <person name="Onimaru K"/>
            <person name="Kadota M"/>
            <person name="Koyanagi M"/>
            <person name="Keeley SD"/>
            <person name="Tatsumi K"/>
            <person name="Tanaka K"/>
            <person name="Motone F"/>
            <person name="Kageyama Y"/>
            <person name="Nozu R"/>
            <person name="Adachi N"/>
            <person name="Nishimura O"/>
            <person name="Nakagawa R"/>
            <person name="Tanegashima C"/>
            <person name="Kiyatake I"/>
            <person name="Matsumoto R"/>
            <person name="Murakumo K"/>
            <person name="Nishida K"/>
            <person name="Terakita A"/>
            <person name="Kuratani S"/>
            <person name="Sato K"/>
            <person name="Hyodo S Kuraku.S."/>
        </authorList>
    </citation>
    <scope>NUCLEOTIDE SEQUENCE [LARGE SCALE GENOMIC DNA]</scope>
</reference>
<evidence type="ECO:0000256" key="1">
    <source>
        <dbReference type="SAM" id="MobiDB-lite"/>
    </source>
</evidence>
<accession>A0A401PC00</accession>
<feature type="region of interest" description="Disordered" evidence="1">
    <location>
        <begin position="1"/>
        <end position="104"/>
    </location>
</feature>
<feature type="compositionally biased region" description="Basic and acidic residues" evidence="1">
    <location>
        <begin position="30"/>
        <end position="74"/>
    </location>
</feature>
<gene>
    <name evidence="2" type="ORF">scyTo_0001329</name>
</gene>
<organism evidence="2 3">
    <name type="scientific">Scyliorhinus torazame</name>
    <name type="common">Cloudy catshark</name>
    <name type="synonym">Catulus torazame</name>
    <dbReference type="NCBI Taxonomy" id="75743"/>
    <lineage>
        <taxon>Eukaryota</taxon>
        <taxon>Metazoa</taxon>
        <taxon>Chordata</taxon>
        <taxon>Craniata</taxon>
        <taxon>Vertebrata</taxon>
        <taxon>Chondrichthyes</taxon>
        <taxon>Elasmobranchii</taxon>
        <taxon>Galeomorphii</taxon>
        <taxon>Galeoidea</taxon>
        <taxon>Carcharhiniformes</taxon>
        <taxon>Scyliorhinidae</taxon>
        <taxon>Scyliorhinus</taxon>
    </lineage>
</organism>
<comment type="caution">
    <text evidence="2">The sequence shown here is derived from an EMBL/GenBank/DDBJ whole genome shotgun (WGS) entry which is preliminary data.</text>
</comment>
<dbReference type="Proteomes" id="UP000288216">
    <property type="component" value="Unassembled WGS sequence"/>
</dbReference>
<proteinExistence type="predicted"/>
<evidence type="ECO:0000313" key="3">
    <source>
        <dbReference type="Proteomes" id="UP000288216"/>
    </source>
</evidence>
<dbReference type="AlphaFoldDB" id="A0A401PC00"/>